<dbReference type="InterPro" id="IPR014729">
    <property type="entry name" value="Rossmann-like_a/b/a_fold"/>
</dbReference>
<dbReference type="Pfam" id="PF00582">
    <property type="entry name" value="Usp"/>
    <property type="match status" value="1"/>
</dbReference>
<keyword evidence="2" id="KW-0963">Cytoplasm</keyword>
<dbReference type="AlphaFoldDB" id="A0A4Q9DEE8"/>
<sequence length="143" mass="15692">MLYSKIVVAYDGSEISDKALDSAIKMAKLNHFAKLEIIHVINIPAFVMGEMVITPPVKDEIELFDYSEQVVGKIKTQIQDLSNTNIEIRQGSPAKTILSFAEEKAADLIIIGSRGLNSFGEFVLGSVSHNVVQHAKIPVLVIK</sequence>
<dbReference type="InterPro" id="IPR006016">
    <property type="entry name" value="UspA"/>
</dbReference>
<dbReference type="PANTHER" id="PTHR46268">
    <property type="entry name" value="STRESS RESPONSE PROTEIN NHAX"/>
    <property type="match status" value="1"/>
</dbReference>
<feature type="domain" description="UspA" evidence="3">
    <location>
        <begin position="3"/>
        <end position="143"/>
    </location>
</feature>
<protein>
    <recommendedName>
        <fullName evidence="2">Universal stress protein</fullName>
    </recommendedName>
</protein>
<dbReference type="PRINTS" id="PR01438">
    <property type="entry name" value="UNVRSLSTRESS"/>
</dbReference>
<dbReference type="SUPFAM" id="SSF52402">
    <property type="entry name" value="Adenine nucleotide alpha hydrolases-like"/>
    <property type="match status" value="1"/>
</dbReference>
<comment type="subcellular location">
    <subcellularLocation>
        <location evidence="2">Cytoplasm</location>
    </subcellularLocation>
</comment>
<organism evidence="4 5">
    <name type="scientific">Paenibacillus thalictri</name>
    <dbReference type="NCBI Taxonomy" id="2527873"/>
    <lineage>
        <taxon>Bacteria</taxon>
        <taxon>Bacillati</taxon>
        <taxon>Bacillota</taxon>
        <taxon>Bacilli</taxon>
        <taxon>Bacillales</taxon>
        <taxon>Paenibacillaceae</taxon>
        <taxon>Paenibacillus</taxon>
    </lineage>
</organism>
<proteinExistence type="inferred from homology"/>
<dbReference type="InterPro" id="IPR006015">
    <property type="entry name" value="Universal_stress_UspA"/>
</dbReference>
<dbReference type="OrthoDB" id="9777884at2"/>
<dbReference type="RefSeq" id="WP_131018208.1">
    <property type="nucleotide sequence ID" value="NZ_SIRE01000035.1"/>
</dbReference>
<keyword evidence="5" id="KW-1185">Reference proteome</keyword>
<evidence type="ECO:0000256" key="2">
    <source>
        <dbReference type="PIRNR" id="PIRNR006276"/>
    </source>
</evidence>
<evidence type="ECO:0000313" key="5">
    <source>
        <dbReference type="Proteomes" id="UP000293142"/>
    </source>
</evidence>
<gene>
    <name evidence="4" type="ORF">EYB31_34865</name>
</gene>
<accession>A0A4Q9DEE8</accession>
<comment type="similarity">
    <text evidence="1 2">Belongs to the universal stress protein A family.</text>
</comment>
<evidence type="ECO:0000259" key="3">
    <source>
        <dbReference type="Pfam" id="PF00582"/>
    </source>
</evidence>
<dbReference type="CDD" id="cd00293">
    <property type="entry name" value="USP-like"/>
    <property type="match status" value="1"/>
</dbReference>
<name>A0A4Q9DEE8_9BACL</name>
<dbReference type="PIRSF" id="PIRSF006276">
    <property type="entry name" value="UspA"/>
    <property type="match status" value="1"/>
</dbReference>
<dbReference type="Gene3D" id="3.40.50.620">
    <property type="entry name" value="HUPs"/>
    <property type="match status" value="1"/>
</dbReference>
<dbReference type="GO" id="GO:0005737">
    <property type="term" value="C:cytoplasm"/>
    <property type="evidence" value="ECO:0007669"/>
    <property type="project" value="UniProtKB-SubCell"/>
</dbReference>
<dbReference type="EMBL" id="SIRE01000035">
    <property type="protein sequence ID" value="TBL69946.1"/>
    <property type="molecule type" value="Genomic_DNA"/>
</dbReference>
<evidence type="ECO:0000256" key="1">
    <source>
        <dbReference type="ARBA" id="ARBA00008791"/>
    </source>
</evidence>
<evidence type="ECO:0000313" key="4">
    <source>
        <dbReference type="EMBL" id="TBL69946.1"/>
    </source>
</evidence>
<dbReference type="Proteomes" id="UP000293142">
    <property type="component" value="Unassembled WGS sequence"/>
</dbReference>
<reference evidence="4 5" key="1">
    <citation type="submission" date="2019-02" db="EMBL/GenBank/DDBJ databases">
        <title>Paenibacillus sp. nov., isolated from surface-sterilized tissue of Thalictrum simplex L.</title>
        <authorList>
            <person name="Tuo L."/>
        </authorList>
    </citation>
    <scope>NUCLEOTIDE SEQUENCE [LARGE SCALE GENOMIC DNA]</scope>
    <source>
        <strain evidence="4 5">N2SHLJ1</strain>
    </source>
</reference>
<comment type="caution">
    <text evidence="4">The sequence shown here is derived from an EMBL/GenBank/DDBJ whole genome shotgun (WGS) entry which is preliminary data.</text>
</comment>
<dbReference type="PANTHER" id="PTHR46268:SF6">
    <property type="entry name" value="UNIVERSAL STRESS PROTEIN UP12"/>
    <property type="match status" value="1"/>
</dbReference>